<gene>
    <name evidence="2" type="ORF">BECKH772A_GA0070896_100884</name>
    <name evidence="3" type="ORF">BECKH772B_GA0070898_100904</name>
    <name evidence="4" type="ORF">BECKH772C_GA0070978_100854</name>
</gene>
<name>A0A450VBQ5_9GAMM</name>
<dbReference type="EMBL" id="CAADFJ010000085">
    <property type="protein sequence ID" value="VFK02232.1"/>
    <property type="molecule type" value="Genomic_DNA"/>
</dbReference>
<evidence type="ECO:0000313" key="3">
    <source>
        <dbReference type="EMBL" id="VFJ96343.1"/>
    </source>
</evidence>
<dbReference type="AlphaFoldDB" id="A0A450VBQ5"/>
<accession>A0A450VBQ5</accession>
<evidence type="ECO:0000313" key="4">
    <source>
        <dbReference type="EMBL" id="VFK02232.1"/>
    </source>
</evidence>
<feature type="transmembrane region" description="Helical" evidence="1">
    <location>
        <begin position="20"/>
        <end position="37"/>
    </location>
</feature>
<reference evidence="4" key="1">
    <citation type="submission" date="2019-02" db="EMBL/GenBank/DDBJ databases">
        <authorList>
            <person name="Gruber-Vodicka R. H."/>
            <person name="Seah K. B. B."/>
        </authorList>
    </citation>
    <scope>NUCLEOTIDE SEQUENCE</scope>
    <source>
        <strain evidence="4">BECK_SA2B12</strain>
        <strain evidence="2">BECK_SA2B15</strain>
        <strain evidence="3">BECK_SA2B20</strain>
    </source>
</reference>
<keyword evidence="1" id="KW-0472">Membrane</keyword>
<organism evidence="4">
    <name type="scientific">Candidatus Kentrum eta</name>
    <dbReference type="NCBI Taxonomy" id="2126337"/>
    <lineage>
        <taxon>Bacteria</taxon>
        <taxon>Pseudomonadati</taxon>
        <taxon>Pseudomonadota</taxon>
        <taxon>Gammaproteobacteria</taxon>
        <taxon>Candidatus Kentrum</taxon>
    </lineage>
</organism>
<dbReference type="EMBL" id="CAADFG010000088">
    <property type="protein sequence ID" value="VFJ95534.1"/>
    <property type="molecule type" value="Genomic_DNA"/>
</dbReference>
<protein>
    <recommendedName>
        <fullName evidence="5">Tetratricopeptide repeat-containing protein</fullName>
    </recommendedName>
</protein>
<evidence type="ECO:0000313" key="2">
    <source>
        <dbReference type="EMBL" id="VFJ95534.1"/>
    </source>
</evidence>
<sequence>MAGERKRTLILQWLNGLKDISVIVSIIALSITMLTYLKEGERIDQNTAVAKSITTTMQRINQDIVFRHDENDIDIGSILQEYSQIASSLAPNDPFVVTYAMYTRLMMMVRNPKTEDANELLALSIFPDELKSTYPQYSTIVDGLYEDWMLYSGVGMLNLIVKGRTTSRSQEIALFDRSFEVLDAAFSKASQRRDQRRVLSVGSVLIQHALRGAQFKLPPKGSWDAHLKKSEDAIKLLMKDGSDKALISALDGKANIAHLKGQYFHVQGQWESALRYYEESLAAYDELAMKYPQRVNPVEVTLVKQHIDDATNKREMGAVTK</sequence>
<evidence type="ECO:0000256" key="1">
    <source>
        <dbReference type="SAM" id="Phobius"/>
    </source>
</evidence>
<proteinExistence type="predicted"/>
<keyword evidence="1" id="KW-1133">Transmembrane helix</keyword>
<keyword evidence="1" id="KW-0812">Transmembrane</keyword>
<evidence type="ECO:0008006" key="5">
    <source>
        <dbReference type="Google" id="ProtNLM"/>
    </source>
</evidence>
<dbReference type="EMBL" id="CAADFI010000090">
    <property type="protein sequence ID" value="VFJ96343.1"/>
    <property type="molecule type" value="Genomic_DNA"/>
</dbReference>